<dbReference type="AlphaFoldDB" id="A0ABD4YRA4"/>
<dbReference type="Proteomes" id="UP001158644">
    <property type="component" value="Unassembled WGS sequence"/>
</dbReference>
<evidence type="ECO:0000256" key="1">
    <source>
        <dbReference type="SAM" id="MobiDB-lite"/>
    </source>
</evidence>
<feature type="region of interest" description="Disordered" evidence="1">
    <location>
        <begin position="1"/>
        <end position="21"/>
    </location>
</feature>
<protein>
    <submittedName>
        <fullName evidence="2">Uncharacterized protein</fullName>
    </submittedName>
</protein>
<sequence>MDQGGDPDRGQKGAGQKLRSPVRIARKAISRAFAFFLSTNSVDKKNSADTVLAD</sequence>
<dbReference type="GeneID" id="92785028"/>
<comment type="caution">
    <text evidence="2">The sequence shown here is derived from an EMBL/GenBank/DDBJ whole genome shotgun (WGS) entry which is preliminary data.</text>
</comment>
<organism evidence="2 3">
    <name type="scientific">Achromobacter mucicolens</name>
    <dbReference type="NCBI Taxonomy" id="1389922"/>
    <lineage>
        <taxon>Bacteria</taxon>
        <taxon>Pseudomonadati</taxon>
        <taxon>Pseudomonadota</taxon>
        <taxon>Betaproteobacteria</taxon>
        <taxon>Burkholderiales</taxon>
        <taxon>Alcaligenaceae</taxon>
        <taxon>Achromobacter</taxon>
    </lineage>
</organism>
<reference evidence="2 3" key="1">
    <citation type="submission" date="2022-09" db="EMBL/GenBank/DDBJ databases">
        <title>Intensive care unit water sources are persistently colonized with multi-drug resistant bacteria and are the site of extensive horizontal gene transfer of antibiotic resistance genes.</title>
        <authorList>
            <person name="Diorio-Toth L."/>
        </authorList>
    </citation>
    <scope>NUCLEOTIDE SEQUENCE [LARGE SCALE GENOMIC DNA]</scope>
    <source>
        <strain evidence="2 3">GD03967</strain>
    </source>
</reference>
<dbReference type="EMBL" id="JAOBZK010000006">
    <property type="protein sequence ID" value="MDH1177776.1"/>
    <property type="molecule type" value="Genomic_DNA"/>
</dbReference>
<gene>
    <name evidence="2" type="ORF">N5C72_06805</name>
</gene>
<feature type="compositionally biased region" description="Basic and acidic residues" evidence="1">
    <location>
        <begin position="1"/>
        <end position="11"/>
    </location>
</feature>
<proteinExistence type="predicted"/>
<evidence type="ECO:0000313" key="2">
    <source>
        <dbReference type="EMBL" id="MDH1177776.1"/>
    </source>
</evidence>
<evidence type="ECO:0000313" key="3">
    <source>
        <dbReference type="Proteomes" id="UP001158644"/>
    </source>
</evidence>
<dbReference type="RefSeq" id="WP_175155444.1">
    <property type="nucleotide sequence ID" value="NZ_CADIKQ010000002.1"/>
</dbReference>
<accession>A0ABD4YRA4</accession>
<name>A0ABD4YRA4_9BURK</name>